<reference evidence="2" key="1">
    <citation type="submission" date="2017-08" db="EMBL/GenBank/DDBJ databases">
        <authorList>
            <person name="Polle J.E."/>
            <person name="Barry K."/>
            <person name="Cushman J."/>
            <person name="Schmutz J."/>
            <person name="Tran D."/>
            <person name="Hathwaick L.T."/>
            <person name="Yim W.C."/>
            <person name="Jenkins J."/>
            <person name="Mckie-Krisberg Z.M."/>
            <person name="Prochnik S."/>
            <person name="Lindquist E."/>
            <person name="Dockter R.B."/>
            <person name="Adam C."/>
            <person name="Molina H."/>
            <person name="Bunkerborg J."/>
            <person name="Jin E."/>
            <person name="Buchheim M."/>
            <person name="Magnuson J."/>
        </authorList>
    </citation>
    <scope>NUCLEOTIDE SEQUENCE</scope>
    <source>
        <strain evidence="2">CCAP 19/18</strain>
    </source>
</reference>
<evidence type="ECO:0008006" key="4">
    <source>
        <dbReference type="Google" id="ProtNLM"/>
    </source>
</evidence>
<gene>
    <name evidence="2" type="ORF">DUNSADRAFT_8079</name>
</gene>
<comment type="caution">
    <text evidence="2">The sequence shown here is derived from an EMBL/GenBank/DDBJ whole genome shotgun (WGS) entry which is preliminary data.</text>
</comment>
<evidence type="ECO:0000313" key="3">
    <source>
        <dbReference type="Proteomes" id="UP000815325"/>
    </source>
</evidence>
<organism evidence="2 3">
    <name type="scientific">Dunaliella salina</name>
    <name type="common">Green alga</name>
    <name type="synonym">Protococcus salinus</name>
    <dbReference type="NCBI Taxonomy" id="3046"/>
    <lineage>
        <taxon>Eukaryota</taxon>
        <taxon>Viridiplantae</taxon>
        <taxon>Chlorophyta</taxon>
        <taxon>core chlorophytes</taxon>
        <taxon>Chlorophyceae</taxon>
        <taxon>CS clade</taxon>
        <taxon>Chlamydomonadales</taxon>
        <taxon>Dunaliellaceae</taxon>
        <taxon>Dunaliella</taxon>
    </lineage>
</organism>
<keyword evidence="3" id="KW-1185">Reference proteome</keyword>
<protein>
    <recommendedName>
        <fullName evidence="4">Encoded protein</fullName>
    </recommendedName>
</protein>
<proteinExistence type="predicted"/>
<name>A0ABQ7GK31_DUNSA</name>
<evidence type="ECO:0000256" key="1">
    <source>
        <dbReference type="SAM" id="MobiDB-lite"/>
    </source>
</evidence>
<accession>A0ABQ7GK31</accession>
<evidence type="ECO:0000313" key="2">
    <source>
        <dbReference type="EMBL" id="KAF5834979.1"/>
    </source>
</evidence>
<dbReference type="EMBL" id="MU069728">
    <property type="protein sequence ID" value="KAF5834979.1"/>
    <property type="molecule type" value="Genomic_DNA"/>
</dbReference>
<feature type="compositionally biased region" description="Basic and acidic residues" evidence="1">
    <location>
        <begin position="48"/>
        <end position="65"/>
    </location>
</feature>
<sequence length="84" mass="9715">MCHHHCHHYKSHFAAIPQTLHLRTACHCRLDCRCHPSGCQLPTTTQPDPEHPPANTERKVHKDEKRAQVHHNRTCLRCCCHRGG</sequence>
<feature type="region of interest" description="Disordered" evidence="1">
    <location>
        <begin position="43"/>
        <end position="65"/>
    </location>
</feature>
<dbReference type="Proteomes" id="UP000815325">
    <property type="component" value="Unassembled WGS sequence"/>
</dbReference>